<feature type="domain" description="Membrane transport protein MMPL" evidence="8">
    <location>
        <begin position="798"/>
        <end position="1037"/>
    </location>
</feature>
<feature type="transmembrane region" description="Helical" evidence="7">
    <location>
        <begin position="205"/>
        <end position="223"/>
    </location>
</feature>
<reference evidence="9 11" key="1">
    <citation type="submission" date="2017-11" db="EMBL/GenBank/DDBJ databases">
        <title>Comparitive Functional Genomics of Dry Heat Resistant strains isolated from the Viking Spacecraft.</title>
        <authorList>
            <person name="Seuylemezian A."/>
            <person name="Cooper K."/>
            <person name="Vaishampayan P."/>
        </authorList>
    </citation>
    <scope>NUCLEOTIDE SEQUENCE [LARGE SCALE GENOMIC DNA]</scope>
    <source>
        <strain evidence="9 11">M4.6</strain>
    </source>
</reference>
<evidence type="ECO:0000256" key="2">
    <source>
        <dbReference type="ARBA" id="ARBA00010157"/>
    </source>
</evidence>
<proteinExistence type="inferred from homology"/>
<comment type="similarity">
    <text evidence="2">Belongs to the resistance-nodulation-cell division (RND) (TC 2.A.6) family. MmpL subfamily.</text>
</comment>
<dbReference type="SUPFAM" id="SSF82866">
    <property type="entry name" value="Multidrug efflux transporter AcrB transmembrane domain"/>
    <property type="match status" value="2"/>
</dbReference>
<name>A0A2N5GJK0_9BACI</name>
<keyword evidence="12" id="KW-1185">Reference proteome</keyword>
<organism evidence="9 11">
    <name type="scientific">Bacillus canaveralius</name>
    <dbReference type="NCBI Taxonomy" id="1403243"/>
    <lineage>
        <taxon>Bacteria</taxon>
        <taxon>Bacillati</taxon>
        <taxon>Bacillota</taxon>
        <taxon>Bacilli</taxon>
        <taxon>Bacillales</taxon>
        <taxon>Bacillaceae</taxon>
        <taxon>Bacillus</taxon>
    </lineage>
</organism>
<feature type="transmembrane region" description="Helical" evidence="7">
    <location>
        <begin position="928"/>
        <end position="950"/>
    </location>
</feature>
<evidence type="ECO:0000256" key="7">
    <source>
        <dbReference type="SAM" id="Phobius"/>
    </source>
</evidence>
<dbReference type="InterPro" id="IPR004869">
    <property type="entry name" value="MMPL_dom"/>
</dbReference>
<dbReference type="InterPro" id="IPR050545">
    <property type="entry name" value="Mycobact_MmpL"/>
</dbReference>
<sequence length="1041" mass="111771">MKKIIRFRWLIFSAWIIFAAVLAFYAPNMEGLVREKGQITVPDDYPSSVASQIIADHQGADDSSESIVIVFSDTKPLTKEQLDNIEGTLKRLEKKAPQLGTANIISHFSEPGLEKQLVSEDGKTILALVDVRFGEREISAVQKQLKEAVDTEGVNTHMTGNAFISEDVIVSSQNGLKKTEIITLIFILVVLVLVFRSVVAPIIPLVTVGITYIASQSIVAFLVDRADFPLSNFTQIFLVAILFGIGTDYCILLLSRFKEELSVQESTETAIVNTFKTAGRTVLFSGVAVLTGFASIGFADFKLYQSAAAVAVGVAVLLLALGTIVPFFMAVLGRKLFWPVKGNMSHQQSKLWGLAGQLSLYRPILTLLIVAVITVPLLIKYDGSLSFNSLDEIGDDYHSVKAFNLISDSFGPGESLPSTIVIENDESMKSSEYLTLIEQVSSDVAKIESVEKVRSATRPAGDPVKDLYVSEQARQLNQGLSEGNEGINTIKDGLEDASSAIDASAPEMTEAVTGVEELVTGTNQLQSGVGDVKTALQTIEAGMRDGTLGIGQIKVGLIKAKAGTGELLQGSSALLQGIDQMHSNTGGLLDNYRGTTEGLVSLQQRLASLETPFANVKSKYPVIAADEDFLTIESTVHASSESLGGVLALFNGSNDGLAGVHTGLSNSKSGLENLHIGLDNLNSGLEELISGASALEQGFQTAADGQGQIVDRLPQLAAGLSTLAAGQGQLETGFGELASQLTELGSGLNEGADGLGEISGGLVDASAYLENLSNATDEQMSGFYIPEDVIKGKEFQQVFDTYMSEDGKMTTIDVVFANNPYANDTLKKVDEINEAVSKAVAGTKLENANVGVSGVTSVYNDLQNISDSDYSRTVWFMLIGIGLILVVLLKSLIMPIYLVGSLILTYFSSLAITEVVFVNILGYQGINWAVPFFGFVILMALGVDYSIFLMDRFNEYRDMSVEKAMMLAMRNMGTVIISAVIILAGTFAAMLPSGVLSLLQIATLVLSGLLLYALIILPLFVPVMVRMFGKANWWPFIHLKR</sequence>
<dbReference type="Gene3D" id="1.20.1640.10">
    <property type="entry name" value="Multidrug efflux transporter AcrB transmembrane domain"/>
    <property type="match status" value="2"/>
</dbReference>
<evidence type="ECO:0000256" key="1">
    <source>
        <dbReference type="ARBA" id="ARBA00004651"/>
    </source>
</evidence>
<feature type="transmembrane region" description="Helical" evidence="7">
    <location>
        <begin position="282"/>
        <end position="301"/>
    </location>
</feature>
<evidence type="ECO:0000313" key="9">
    <source>
        <dbReference type="EMBL" id="PLR81405.1"/>
    </source>
</evidence>
<evidence type="ECO:0000256" key="5">
    <source>
        <dbReference type="ARBA" id="ARBA00022989"/>
    </source>
</evidence>
<dbReference type="RefSeq" id="WP_101578210.1">
    <property type="nucleotide sequence ID" value="NZ_PGVA01000035.1"/>
</dbReference>
<evidence type="ECO:0000313" key="11">
    <source>
        <dbReference type="Proteomes" id="UP000234951"/>
    </source>
</evidence>
<dbReference type="GO" id="GO:0005886">
    <property type="term" value="C:plasma membrane"/>
    <property type="evidence" value="ECO:0007669"/>
    <property type="project" value="UniProtKB-SubCell"/>
</dbReference>
<dbReference type="Gene3D" id="1.10.287.950">
    <property type="entry name" value="Methyl-accepting chemotaxis protein"/>
    <property type="match status" value="1"/>
</dbReference>
<dbReference type="Pfam" id="PF03176">
    <property type="entry name" value="MMPL"/>
    <property type="match status" value="2"/>
</dbReference>
<evidence type="ECO:0000259" key="8">
    <source>
        <dbReference type="Pfam" id="PF03176"/>
    </source>
</evidence>
<accession>A0A2N5GJK0</accession>
<keyword evidence="6 7" id="KW-0472">Membrane</keyword>
<keyword evidence="3" id="KW-1003">Cell membrane</keyword>
<dbReference type="PANTHER" id="PTHR33406">
    <property type="entry name" value="MEMBRANE PROTEIN MJ1562-RELATED"/>
    <property type="match status" value="1"/>
</dbReference>
<feature type="domain" description="Membrane transport protein MMPL" evidence="8">
    <location>
        <begin position="42"/>
        <end position="363"/>
    </location>
</feature>
<evidence type="ECO:0000313" key="10">
    <source>
        <dbReference type="EMBL" id="PLR90056.1"/>
    </source>
</evidence>
<feature type="transmembrane region" description="Helical" evidence="7">
    <location>
        <begin position="7"/>
        <end position="26"/>
    </location>
</feature>
<feature type="transmembrane region" description="Helical" evidence="7">
    <location>
        <begin position="307"/>
        <end position="332"/>
    </location>
</feature>
<feature type="transmembrane region" description="Helical" evidence="7">
    <location>
        <begin position="997"/>
        <end position="1021"/>
    </location>
</feature>
<comment type="subcellular location">
    <subcellularLocation>
        <location evidence="1">Cell membrane</location>
        <topology evidence="1">Multi-pass membrane protein</topology>
    </subcellularLocation>
</comment>
<evidence type="ECO:0000256" key="6">
    <source>
        <dbReference type="ARBA" id="ARBA00023136"/>
    </source>
</evidence>
<feature type="transmembrane region" description="Helical" evidence="7">
    <location>
        <begin position="971"/>
        <end position="991"/>
    </location>
</feature>
<feature type="transmembrane region" description="Helical" evidence="7">
    <location>
        <begin position="360"/>
        <end position="379"/>
    </location>
</feature>
<dbReference type="AlphaFoldDB" id="A0A2N5GJK0"/>
<evidence type="ECO:0000313" key="12">
    <source>
        <dbReference type="Proteomes" id="UP000235114"/>
    </source>
</evidence>
<dbReference type="OrthoDB" id="9782006at2"/>
<evidence type="ECO:0000256" key="4">
    <source>
        <dbReference type="ARBA" id="ARBA00022692"/>
    </source>
</evidence>
<dbReference type="EMBL" id="PGVA01000035">
    <property type="protein sequence ID" value="PLR81405.1"/>
    <property type="molecule type" value="Genomic_DNA"/>
</dbReference>
<dbReference type="Proteomes" id="UP000235114">
    <property type="component" value="Unassembled WGS sequence"/>
</dbReference>
<evidence type="ECO:0000256" key="3">
    <source>
        <dbReference type="ARBA" id="ARBA00022475"/>
    </source>
</evidence>
<feature type="transmembrane region" description="Helical" evidence="7">
    <location>
        <begin position="235"/>
        <end position="254"/>
    </location>
</feature>
<comment type="caution">
    <text evidence="9">The sequence shown here is derived from an EMBL/GenBank/DDBJ whole genome shotgun (WGS) entry which is preliminary data.</text>
</comment>
<keyword evidence="5 7" id="KW-1133">Transmembrane helix</keyword>
<feature type="transmembrane region" description="Helical" evidence="7">
    <location>
        <begin position="873"/>
        <end position="889"/>
    </location>
</feature>
<reference evidence="10 12" key="2">
    <citation type="submission" date="2017-12" db="EMBL/GenBank/DDBJ databases">
        <title>Comparative Functional Genomics of Dry Heat Resistant strains isolated from the Viking Spacecraft.</title>
        <authorList>
            <person name="Seuylemezian A."/>
            <person name="Cooper K."/>
            <person name="Vaishampayan P."/>
        </authorList>
    </citation>
    <scope>NUCLEOTIDE SEQUENCE [LARGE SCALE GENOMIC DNA]</scope>
    <source>
        <strain evidence="10 12">ATCC 29669</strain>
    </source>
</reference>
<feature type="transmembrane region" description="Helical" evidence="7">
    <location>
        <begin position="896"/>
        <end position="922"/>
    </location>
</feature>
<protein>
    <recommendedName>
        <fullName evidence="8">Membrane transport protein MMPL domain-containing protein</fullName>
    </recommendedName>
</protein>
<gene>
    <name evidence="9" type="ORF">CU635_15085</name>
    <name evidence="10" type="ORF">CVD25_20440</name>
</gene>
<keyword evidence="4 7" id="KW-0812">Transmembrane</keyword>
<dbReference type="PANTHER" id="PTHR33406:SF6">
    <property type="entry name" value="MEMBRANE PROTEIN YDGH-RELATED"/>
    <property type="match status" value="1"/>
</dbReference>
<dbReference type="Proteomes" id="UP000234951">
    <property type="component" value="Unassembled WGS sequence"/>
</dbReference>
<feature type="transmembrane region" description="Helical" evidence="7">
    <location>
        <begin position="181"/>
        <end position="198"/>
    </location>
</feature>
<dbReference type="EMBL" id="PGVD01000074">
    <property type="protein sequence ID" value="PLR90056.1"/>
    <property type="molecule type" value="Genomic_DNA"/>
</dbReference>